<evidence type="ECO:0000313" key="2">
    <source>
        <dbReference type="Proteomes" id="UP000076871"/>
    </source>
</evidence>
<dbReference type="RefSeq" id="XP_040759161.1">
    <property type="nucleotide sequence ID" value="XM_040902641.1"/>
</dbReference>
<dbReference type="InParanoid" id="A0A165BPI4"/>
<dbReference type="EMBL" id="KV427665">
    <property type="protein sequence ID" value="KZT01421.1"/>
    <property type="molecule type" value="Genomic_DNA"/>
</dbReference>
<proteinExistence type="predicted"/>
<protein>
    <submittedName>
        <fullName evidence="1">Uncharacterized protein</fullName>
    </submittedName>
</protein>
<dbReference type="AlphaFoldDB" id="A0A165BPI4"/>
<name>A0A165BPI4_9APHY</name>
<organism evidence="1 2">
    <name type="scientific">Laetiporus sulphureus 93-53</name>
    <dbReference type="NCBI Taxonomy" id="1314785"/>
    <lineage>
        <taxon>Eukaryota</taxon>
        <taxon>Fungi</taxon>
        <taxon>Dikarya</taxon>
        <taxon>Basidiomycota</taxon>
        <taxon>Agaricomycotina</taxon>
        <taxon>Agaricomycetes</taxon>
        <taxon>Polyporales</taxon>
        <taxon>Laetiporus</taxon>
    </lineage>
</organism>
<evidence type="ECO:0000313" key="1">
    <source>
        <dbReference type="EMBL" id="KZT01421.1"/>
    </source>
</evidence>
<gene>
    <name evidence="1" type="ORF">LAESUDRAFT_484590</name>
</gene>
<sequence>MQAIAALCTSDSVPSGGGCLPQAIKSAGWPVLLKGCVSYVWIVRDPCSDGDASLGYMYRLRHEIPRLVSEEPYLHNLCHLWYDRHNLVVGLAHATSELDTLKAETASDTKQPHHSICSQK</sequence>
<dbReference type="Proteomes" id="UP000076871">
    <property type="component" value="Unassembled WGS sequence"/>
</dbReference>
<dbReference type="GeneID" id="63819672"/>
<reference evidence="1 2" key="1">
    <citation type="journal article" date="2016" name="Mol. Biol. Evol.">
        <title>Comparative Genomics of Early-Diverging Mushroom-Forming Fungi Provides Insights into the Origins of Lignocellulose Decay Capabilities.</title>
        <authorList>
            <person name="Nagy L.G."/>
            <person name="Riley R."/>
            <person name="Tritt A."/>
            <person name="Adam C."/>
            <person name="Daum C."/>
            <person name="Floudas D."/>
            <person name="Sun H."/>
            <person name="Yadav J.S."/>
            <person name="Pangilinan J."/>
            <person name="Larsson K.H."/>
            <person name="Matsuura K."/>
            <person name="Barry K."/>
            <person name="Labutti K."/>
            <person name="Kuo R."/>
            <person name="Ohm R.A."/>
            <person name="Bhattacharya S.S."/>
            <person name="Shirouzu T."/>
            <person name="Yoshinaga Y."/>
            <person name="Martin F.M."/>
            <person name="Grigoriev I.V."/>
            <person name="Hibbett D.S."/>
        </authorList>
    </citation>
    <scope>NUCLEOTIDE SEQUENCE [LARGE SCALE GENOMIC DNA]</scope>
    <source>
        <strain evidence="1 2">93-53</strain>
    </source>
</reference>
<keyword evidence="2" id="KW-1185">Reference proteome</keyword>
<accession>A0A165BPI4</accession>